<gene>
    <name evidence="2" type="ORF">L9G74_19275</name>
</gene>
<evidence type="ECO:0000313" key="3">
    <source>
        <dbReference type="Proteomes" id="UP001201549"/>
    </source>
</evidence>
<sequence>MLRFHRYYFAASVALLLLLVFIALYVHDRFIRPFMGDVLVVVWLHYSAAAFIKLRPLWLALATWLFACAIEVGQYFNLVSVLGLEQYRVARIVIGSTFDWLDLLAYSCGLLSILLLDAFTRRVKGVRRDQHVNS</sequence>
<dbReference type="InterPro" id="IPR021257">
    <property type="entry name" value="DUF2809"/>
</dbReference>
<organism evidence="2 3">
    <name type="scientific">Shewanella electrica</name>
    <dbReference type="NCBI Taxonomy" id="515560"/>
    <lineage>
        <taxon>Bacteria</taxon>
        <taxon>Pseudomonadati</taxon>
        <taxon>Pseudomonadota</taxon>
        <taxon>Gammaproteobacteria</taxon>
        <taxon>Alteromonadales</taxon>
        <taxon>Shewanellaceae</taxon>
        <taxon>Shewanella</taxon>
    </lineage>
</organism>
<dbReference type="EMBL" id="JAKOGG010000023">
    <property type="protein sequence ID" value="MCS4558583.1"/>
    <property type="molecule type" value="Genomic_DNA"/>
</dbReference>
<keyword evidence="1" id="KW-0472">Membrane</keyword>
<keyword evidence="1" id="KW-0812">Transmembrane</keyword>
<feature type="transmembrane region" description="Helical" evidence="1">
    <location>
        <begin position="103"/>
        <end position="120"/>
    </location>
</feature>
<feature type="transmembrane region" description="Helical" evidence="1">
    <location>
        <begin position="59"/>
        <end position="83"/>
    </location>
</feature>
<protein>
    <submittedName>
        <fullName evidence="2">DUF2809 domain-containing protein</fullName>
    </submittedName>
</protein>
<keyword evidence="3" id="KW-1185">Reference proteome</keyword>
<dbReference type="Proteomes" id="UP001201549">
    <property type="component" value="Unassembled WGS sequence"/>
</dbReference>
<accession>A0ABT2FQG2</accession>
<proteinExistence type="predicted"/>
<feature type="transmembrane region" description="Helical" evidence="1">
    <location>
        <begin position="7"/>
        <end position="27"/>
    </location>
</feature>
<reference evidence="3" key="1">
    <citation type="submission" date="2023-07" db="EMBL/GenBank/DDBJ databases">
        <title>Shewanella mangrovi sp. nov., an acetaldehyde- degrading bacterium isolated from mangrove sediment.</title>
        <authorList>
            <person name="Liu Y."/>
        </authorList>
    </citation>
    <scope>NUCLEOTIDE SEQUENCE [LARGE SCALE GENOMIC DNA]</scope>
    <source>
        <strain evidence="3">C32</strain>
    </source>
</reference>
<dbReference type="Pfam" id="PF10990">
    <property type="entry name" value="DUF2809"/>
    <property type="match status" value="1"/>
</dbReference>
<comment type="caution">
    <text evidence="2">The sequence shown here is derived from an EMBL/GenBank/DDBJ whole genome shotgun (WGS) entry which is preliminary data.</text>
</comment>
<evidence type="ECO:0000256" key="1">
    <source>
        <dbReference type="SAM" id="Phobius"/>
    </source>
</evidence>
<name>A0ABT2FQG2_9GAMM</name>
<evidence type="ECO:0000313" key="2">
    <source>
        <dbReference type="EMBL" id="MCS4558583.1"/>
    </source>
</evidence>
<feature type="transmembrane region" description="Helical" evidence="1">
    <location>
        <begin position="33"/>
        <end position="52"/>
    </location>
</feature>
<keyword evidence="1" id="KW-1133">Transmembrane helix</keyword>
<dbReference type="RefSeq" id="WP_238898400.1">
    <property type="nucleotide sequence ID" value="NZ_JAKOGG010000023.1"/>
</dbReference>